<dbReference type="Proteomes" id="UP000594979">
    <property type="component" value="Chromosome"/>
</dbReference>
<dbReference type="AlphaFoldDB" id="A0A165E8T9"/>
<dbReference type="Proteomes" id="UP000386281">
    <property type="component" value="Unassembled WGS sequence"/>
</dbReference>
<proteinExistence type="predicted"/>
<dbReference type="EMBL" id="CP065682">
    <property type="protein sequence ID" value="QPS34310.1"/>
    <property type="molecule type" value="Genomic_DNA"/>
</dbReference>
<accession>A0A165E8T9</accession>
<dbReference type="EMBL" id="LQQR01000013">
    <property type="protein sequence ID" value="KZE21537.1"/>
    <property type="molecule type" value="Genomic_DNA"/>
</dbReference>
<gene>
    <name evidence="1" type="ORF">AVW13_08725</name>
    <name evidence="2" type="ORF">I6G59_02980</name>
    <name evidence="3" type="ORF">NCTC12391_03103</name>
</gene>
<dbReference type="Proteomes" id="UP000076612">
    <property type="component" value="Unassembled WGS sequence"/>
</dbReference>
<evidence type="ECO:0000313" key="2">
    <source>
        <dbReference type="EMBL" id="QPS34310.1"/>
    </source>
</evidence>
<sequence>MITDELAASRDGWRQRANELRVLANATRRIDGWDSPAGRLLIERLGSCAEAIGLLADRADDLSEAYDLHLQVVSVGGRIQL</sequence>
<evidence type="ECO:0000313" key="3">
    <source>
        <dbReference type="EMBL" id="VEW14952.1"/>
    </source>
</evidence>
<reference evidence="4" key="1">
    <citation type="submission" date="2016-01" db="EMBL/GenBank/DDBJ databases">
        <title>Draft genome of Chromobacterium sp. F49.</title>
        <authorList>
            <person name="Hong K.W."/>
        </authorList>
    </citation>
    <scope>NUCLEOTIDE SEQUENCE [LARGE SCALE GENOMIC DNA]</scope>
    <source>
        <strain evidence="4">M40</strain>
    </source>
</reference>
<dbReference type="KEGG" id="bcau:I6G59_02980"/>
<organism evidence="2 6">
    <name type="scientific">Brevibacterium casei</name>
    <dbReference type="NCBI Taxonomy" id="33889"/>
    <lineage>
        <taxon>Bacteria</taxon>
        <taxon>Bacillati</taxon>
        <taxon>Actinomycetota</taxon>
        <taxon>Actinomycetes</taxon>
        <taxon>Micrococcales</taxon>
        <taxon>Brevibacteriaceae</taxon>
        <taxon>Brevibacterium</taxon>
    </lineage>
</organism>
<evidence type="ECO:0000313" key="1">
    <source>
        <dbReference type="EMBL" id="KZE21537.1"/>
    </source>
</evidence>
<reference evidence="3 5" key="3">
    <citation type="submission" date="2019-02" db="EMBL/GenBank/DDBJ databases">
        <authorList>
            <consortium name="Pathogen Informatics"/>
        </authorList>
    </citation>
    <scope>NUCLEOTIDE SEQUENCE [LARGE SCALE GENOMIC DNA]</scope>
    <source>
        <strain evidence="3 5">3012STDY7078520</strain>
    </source>
</reference>
<reference evidence="2 6" key="4">
    <citation type="submission" date="2020-12" db="EMBL/GenBank/DDBJ databases">
        <title>FDA dAtabase for Regulatory Grade micrObial Sequences (FDA-ARGOS): Supporting development and validation of Infectious Disease Dx tests.</title>
        <authorList>
            <person name="Sproer C."/>
            <person name="Gronow S."/>
            <person name="Severitt S."/>
            <person name="Schroder I."/>
            <person name="Tallon L."/>
            <person name="Sadzewicz L."/>
            <person name="Zhao X."/>
            <person name="Boylan J."/>
            <person name="Ott S."/>
            <person name="Bowen H."/>
            <person name="Vavikolanu K."/>
            <person name="Mehta A."/>
            <person name="Aluvathingal J."/>
            <person name="Nadendla S."/>
            <person name="Lowell S."/>
            <person name="Myers T."/>
            <person name="Yan Y."/>
            <person name="Sichtig H."/>
        </authorList>
    </citation>
    <scope>NUCLEOTIDE SEQUENCE [LARGE SCALE GENOMIC DNA]</scope>
    <source>
        <strain evidence="2 6">FDAARGOS_902</strain>
    </source>
</reference>
<evidence type="ECO:0000313" key="5">
    <source>
        <dbReference type="Proteomes" id="UP000386281"/>
    </source>
</evidence>
<protein>
    <submittedName>
        <fullName evidence="2">Uncharacterized protein</fullName>
    </submittedName>
</protein>
<dbReference type="RefSeq" id="WP_009376610.1">
    <property type="nucleotide sequence ID" value="NZ_CAACXN010000016.1"/>
</dbReference>
<evidence type="ECO:0000313" key="4">
    <source>
        <dbReference type="Proteomes" id="UP000076612"/>
    </source>
</evidence>
<dbReference type="EMBL" id="CAACXN010000016">
    <property type="protein sequence ID" value="VEW14952.1"/>
    <property type="molecule type" value="Genomic_DNA"/>
</dbReference>
<reference evidence="1" key="2">
    <citation type="submission" date="2016-01" db="EMBL/GenBank/DDBJ databases">
        <authorList>
            <person name="Hong K.W."/>
        </authorList>
    </citation>
    <scope>NUCLEOTIDE SEQUENCE</scope>
    <source>
        <strain evidence="1">M40</strain>
    </source>
</reference>
<dbReference type="STRING" id="33889.AVW13_08725"/>
<name>A0A165E8T9_9MICO</name>
<evidence type="ECO:0000313" key="6">
    <source>
        <dbReference type="Proteomes" id="UP000594979"/>
    </source>
</evidence>
<dbReference type="GeneID" id="99774394"/>